<dbReference type="InterPro" id="IPR036291">
    <property type="entry name" value="NAD(P)-bd_dom_sf"/>
</dbReference>
<proteinExistence type="predicted"/>
<sequence>MRGFGFSEHGGLDRIGFVEIPEPTPGPGEVRIRIRAAAFNRLDRFTLEGIPGVPIERPHVLGSDGSGIVDALGAGVDDLAVGSSVLINPGIPDGTCEACRAGEEALCRAYRILGEHTQGSATTFVVVPRRNVHPKPERLSFTDAAAAPLVFQTAWRALATVGGVRPGDRVAIIGAGGGTTTAAIQIAKLLGGNVAVASRTLAKAERARALGADAALSFDADHPLDKVLWQWSEKRGVDVIFDSNGAATVPRSVRALARGGRVVVIGATAGPTVEVDLRTLFWRQASIRGSTMANFREFNDVLGHLASGRLKPVVDSVFPFEQAPEAFRRFDGADLFGKIVVENPQT</sequence>
<dbReference type="SMART" id="SM00829">
    <property type="entry name" value="PKS_ER"/>
    <property type="match status" value="1"/>
</dbReference>
<dbReference type="SUPFAM" id="SSF50129">
    <property type="entry name" value="GroES-like"/>
    <property type="match status" value="1"/>
</dbReference>
<dbReference type="InterPro" id="IPR013149">
    <property type="entry name" value="ADH-like_C"/>
</dbReference>
<dbReference type="InterPro" id="IPR011032">
    <property type="entry name" value="GroES-like_sf"/>
</dbReference>
<dbReference type="Pfam" id="PF00107">
    <property type="entry name" value="ADH_zinc_N"/>
    <property type="match status" value="1"/>
</dbReference>
<dbReference type="PANTHER" id="PTHR45033">
    <property type="match status" value="1"/>
</dbReference>
<dbReference type="Gene3D" id="3.40.50.720">
    <property type="entry name" value="NAD(P)-binding Rossmann-like Domain"/>
    <property type="match status" value="1"/>
</dbReference>
<organism evidence="2">
    <name type="scientific">mine drainage metagenome</name>
    <dbReference type="NCBI Taxonomy" id="410659"/>
    <lineage>
        <taxon>unclassified sequences</taxon>
        <taxon>metagenomes</taxon>
        <taxon>ecological metagenomes</taxon>
    </lineage>
</organism>
<feature type="domain" description="Enoyl reductase (ER)" evidence="1">
    <location>
        <begin position="10"/>
        <end position="341"/>
    </location>
</feature>
<protein>
    <submittedName>
        <fullName evidence="2">Alcohol dehydrogenase zinc-binding domain protein</fullName>
    </submittedName>
</protein>
<dbReference type="EMBL" id="AUZY01001921">
    <property type="protein sequence ID" value="EQD73552.1"/>
    <property type="molecule type" value="Genomic_DNA"/>
</dbReference>
<reference evidence="2" key="1">
    <citation type="submission" date="2013-08" db="EMBL/GenBank/DDBJ databases">
        <authorList>
            <person name="Mendez C."/>
            <person name="Richter M."/>
            <person name="Ferrer M."/>
            <person name="Sanchez J."/>
        </authorList>
    </citation>
    <scope>NUCLEOTIDE SEQUENCE</scope>
</reference>
<evidence type="ECO:0000313" key="2">
    <source>
        <dbReference type="EMBL" id="EQD73552.1"/>
    </source>
</evidence>
<comment type="caution">
    <text evidence="2">The sequence shown here is derived from an EMBL/GenBank/DDBJ whole genome shotgun (WGS) entry which is preliminary data.</text>
</comment>
<reference evidence="2" key="2">
    <citation type="journal article" date="2014" name="ISME J.">
        <title>Microbial stratification in low pH oxic and suboxic macroscopic growths along an acid mine drainage.</title>
        <authorList>
            <person name="Mendez-Garcia C."/>
            <person name="Mesa V."/>
            <person name="Sprenger R.R."/>
            <person name="Richter M."/>
            <person name="Diez M.S."/>
            <person name="Solano J."/>
            <person name="Bargiela R."/>
            <person name="Golyshina O.V."/>
            <person name="Manteca A."/>
            <person name="Ramos J.L."/>
            <person name="Gallego J.R."/>
            <person name="Llorente I."/>
            <person name="Martins Dos Santos V.A."/>
            <person name="Jensen O.N."/>
            <person name="Pelaez A.I."/>
            <person name="Sanchez J."/>
            <person name="Ferrer M."/>
        </authorList>
    </citation>
    <scope>NUCLEOTIDE SEQUENCE</scope>
</reference>
<gene>
    <name evidence="2" type="ORF">B1B_03163</name>
</gene>
<dbReference type="AlphaFoldDB" id="T1BUN3"/>
<dbReference type="Pfam" id="PF08240">
    <property type="entry name" value="ADH_N"/>
    <property type="match status" value="1"/>
</dbReference>
<accession>T1BUN3</accession>
<dbReference type="PANTHER" id="PTHR45033:SF3">
    <property type="entry name" value="DEHYDROGENASE, PUTATIVE (AFU_ORTHOLOGUE AFUA_2G13270)-RELATED"/>
    <property type="match status" value="1"/>
</dbReference>
<dbReference type="InterPro" id="IPR020843">
    <property type="entry name" value="ER"/>
</dbReference>
<dbReference type="InterPro" id="IPR052711">
    <property type="entry name" value="Zinc_ADH-like"/>
</dbReference>
<dbReference type="Gene3D" id="3.90.180.10">
    <property type="entry name" value="Medium-chain alcohol dehydrogenases, catalytic domain"/>
    <property type="match status" value="1"/>
</dbReference>
<dbReference type="SUPFAM" id="SSF51735">
    <property type="entry name" value="NAD(P)-binding Rossmann-fold domains"/>
    <property type="match status" value="1"/>
</dbReference>
<name>T1BUN3_9ZZZZ</name>
<evidence type="ECO:0000259" key="1">
    <source>
        <dbReference type="SMART" id="SM00829"/>
    </source>
</evidence>
<dbReference type="InterPro" id="IPR013154">
    <property type="entry name" value="ADH-like_N"/>
</dbReference>
<dbReference type="GO" id="GO:0016491">
    <property type="term" value="F:oxidoreductase activity"/>
    <property type="evidence" value="ECO:0007669"/>
    <property type="project" value="InterPro"/>
</dbReference>